<sequence>MDNSVCKLTVIQNPNRRYANTVNIVFFKAIPLTKNFQKYVDGLKRWKEYIKIFPESQLQIFIDRAIASDEAILSIMRELDARIYLFECNDFLMKDGFHVGLFGTVLRFFPMFDINTHAMTVAHMCDLEPDETKILAMNNLNKLSKLKEVSLVYENTNIYEKLFDTQSTMNDGIPYPWVDAGKFTAMKKVPFTLLSSYLEDIKSGKKFFNRYGTWTAQKKEHGYFSFGVDEIFLNHVYLPWLIHNNAKIVIILKDAHPGIPVYWMKKKLEKKHQTKQILNYILDKSQSVSQSFSEFDKVFYKKGTTQENIKYVRRFIEILETRPEWLGHAISKLWLRLISVNLNAAIVVHNGTIIDIVKI</sequence>
<name>A0A6C0JP01_9ZZZZ</name>
<protein>
    <submittedName>
        <fullName evidence="1">Uncharacterized protein</fullName>
    </submittedName>
</protein>
<proteinExistence type="predicted"/>
<reference evidence="1" key="1">
    <citation type="journal article" date="2020" name="Nature">
        <title>Giant virus diversity and host interactions through global metagenomics.</title>
        <authorList>
            <person name="Schulz F."/>
            <person name="Roux S."/>
            <person name="Paez-Espino D."/>
            <person name="Jungbluth S."/>
            <person name="Walsh D.A."/>
            <person name="Denef V.J."/>
            <person name="McMahon K.D."/>
            <person name="Konstantinidis K.T."/>
            <person name="Eloe-Fadrosh E.A."/>
            <person name="Kyrpides N.C."/>
            <person name="Woyke T."/>
        </authorList>
    </citation>
    <scope>NUCLEOTIDE SEQUENCE</scope>
    <source>
        <strain evidence="1">GVMAG-M-3300027734-16</strain>
    </source>
</reference>
<accession>A0A6C0JP01</accession>
<dbReference type="EMBL" id="MN740414">
    <property type="protein sequence ID" value="QHU05434.1"/>
    <property type="molecule type" value="Genomic_DNA"/>
</dbReference>
<evidence type="ECO:0000313" key="1">
    <source>
        <dbReference type="EMBL" id="QHU05434.1"/>
    </source>
</evidence>
<dbReference type="AlphaFoldDB" id="A0A6C0JP01"/>
<organism evidence="1">
    <name type="scientific">viral metagenome</name>
    <dbReference type="NCBI Taxonomy" id="1070528"/>
    <lineage>
        <taxon>unclassified sequences</taxon>
        <taxon>metagenomes</taxon>
        <taxon>organismal metagenomes</taxon>
    </lineage>
</organism>